<feature type="transmembrane region" description="Helical" evidence="6">
    <location>
        <begin position="30"/>
        <end position="51"/>
    </location>
</feature>
<dbReference type="EMBL" id="LGRV01000003">
    <property type="protein sequence ID" value="KOS69823.1"/>
    <property type="molecule type" value="Genomic_DNA"/>
</dbReference>
<evidence type="ECO:0000256" key="6">
    <source>
        <dbReference type="SAM" id="Phobius"/>
    </source>
</evidence>
<evidence type="ECO:0000256" key="5">
    <source>
        <dbReference type="ARBA" id="ARBA00023136"/>
    </source>
</evidence>
<comment type="caution">
    <text evidence="7">The sequence shown here is derived from an EMBL/GenBank/DDBJ whole genome shotgun (WGS) entry which is preliminary data.</text>
</comment>
<comment type="subcellular location">
    <subcellularLocation>
        <location evidence="1">Cell membrane</location>
        <topology evidence="1">Multi-pass membrane protein</topology>
    </subcellularLocation>
</comment>
<name>A0ABR5K4J5_9BACI</name>
<evidence type="ECO:0000256" key="1">
    <source>
        <dbReference type="ARBA" id="ARBA00004651"/>
    </source>
</evidence>
<proteinExistence type="predicted"/>
<gene>
    <name evidence="7" type="ORF">AEA09_09910</name>
</gene>
<evidence type="ECO:0008006" key="9">
    <source>
        <dbReference type="Google" id="ProtNLM"/>
    </source>
</evidence>
<dbReference type="InterPro" id="IPR043428">
    <property type="entry name" value="LivM-like"/>
</dbReference>
<keyword evidence="8" id="KW-1185">Reference proteome</keyword>
<organism evidence="7 8">
    <name type="scientific">Lysinibacillus contaminans</name>
    <dbReference type="NCBI Taxonomy" id="1293441"/>
    <lineage>
        <taxon>Bacteria</taxon>
        <taxon>Bacillati</taxon>
        <taxon>Bacillota</taxon>
        <taxon>Bacilli</taxon>
        <taxon>Bacillales</taxon>
        <taxon>Bacillaceae</taxon>
        <taxon>Lysinibacillus</taxon>
    </lineage>
</organism>
<feature type="transmembrane region" description="Helical" evidence="6">
    <location>
        <begin position="258"/>
        <end position="278"/>
    </location>
</feature>
<protein>
    <recommendedName>
        <fullName evidence="9">Branched-chain amino acid ABC transporter permease</fullName>
    </recommendedName>
</protein>
<feature type="transmembrane region" description="Helical" evidence="6">
    <location>
        <begin position="82"/>
        <end position="100"/>
    </location>
</feature>
<keyword evidence="3 6" id="KW-0812">Transmembrane</keyword>
<evidence type="ECO:0000256" key="4">
    <source>
        <dbReference type="ARBA" id="ARBA00022989"/>
    </source>
</evidence>
<dbReference type="InterPro" id="IPR001851">
    <property type="entry name" value="ABC_transp_permease"/>
</dbReference>
<reference evidence="8" key="1">
    <citation type="submission" date="2015-07" db="EMBL/GenBank/DDBJ databases">
        <title>Fjat-14205 dsm 2895.</title>
        <authorList>
            <person name="Liu B."/>
            <person name="Wang J."/>
            <person name="Zhu Y."/>
            <person name="Liu G."/>
            <person name="Chen Q."/>
            <person name="Chen Z."/>
            <person name="Lan J."/>
            <person name="Che J."/>
            <person name="Ge C."/>
            <person name="Shi H."/>
            <person name="Pan Z."/>
            <person name="Liu X."/>
        </authorList>
    </citation>
    <scope>NUCLEOTIDE SEQUENCE [LARGE SCALE GENOMIC DNA]</scope>
    <source>
        <strain evidence="8">DSM 25560</strain>
    </source>
</reference>
<keyword evidence="5 6" id="KW-0472">Membrane</keyword>
<evidence type="ECO:0000313" key="7">
    <source>
        <dbReference type="EMBL" id="KOS69823.1"/>
    </source>
</evidence>
<evidence type="ECO:0000313" key="8">
    <source>
        <dbReference type="Proteomes" id="UP000050668"/>
    </source>
</evidence>
<sequence>MLYGSRWKGFLGFIALILLLPLVVSSQYVFTLLILIGIYCIITIGLSLLIGYAGQISIGHAAFVGIGAYVSGVLTVKYNVSPWIAMGIGMVVTFIIAYLIGMQVLKLKGHILALATIAINVIVYILLVGLSDYTGGAGGLVGIPNLSLMGLDLGNQLYFYFFVWSIVFIVILFSTNIIRSSIGRILRSIHDSEIGTETLGVNVTKYKVAIFALSAVFASLAGSLYAHYINFIAPPTFYISFSILLLVMVMVGGVHSIWGAIIGTAAIMFLNEAIRFVGHTYFNINGEVEIVVYGLIIILVMIFIPKGLIGILDFRKILPIESSMKKDVTVKENVASEKGV</sequence>
<feature type="transmembrane region" description="Helical" evidence="6">
    <location>
        <begin position="290"/>
        <end position="314"/>
    </location>
</feature>
<dbReference type="PANTHER" id="PTHR30482:SF18">
    <property type="entry name" value="BRANCHED AMINO ACID TRANSPORT SYSTEM PERMEASE"/>
    <property type="match status" value="1"/>
</dbReference>
<feature type="transmembrane region" description="Helical" evidence="6">
    <location>
        <begin position="58"/>
        <end position="76"/>
    </location>
</feature>
<evidence type="ECO:0000256" key="2">
    <source>
        <dbReference type="ARBA" id="ARBA00022475"/>
    </source>
</evidence>
<feature type="transmembrane region" description="Helical" evidence="6">
    <location>
        <begin position="112"/>
        <end position="130"/>
    </location>
</feature>
<dbReference type="Pfam" id="PF02653">
    <property type="entry name" value="BPD_transp_2"/>
    <property type="match status" value="1"/>
</dbReference>
<dbReference type="PANTHER" id="PTHR30482">
    <property type="entry name" value="HIGH-AFFINITY BRANCHED-CHAIN AMINO ACID TRANSPORT SYSTEM PERMEASE"/>
    <property type="match status" value="1"/>
</dbReference>
<keyword evidence="2" id="KW-1003">Cell membrane</keyword>
<feature type="transmembrane region" description="Helical" evidence="6">
    <location>
        <begin position="157"/>
        <end position="178"/>
    </location>
</feature>
<dbReference type="Proteomes" id="UP000050668">
    <property type="component" value="Unassembled WGS sequence"/>
</dbReference>
<accession>A0ABR5K4J5</accession>
<feature type="transmembrane region" description="Helical" evidence="6">
    <location>
        <begin position="7"/>
        <end position="24"/>
    </location>
</feature>
<evidence type="ECO:0000256" key="3">
    <source>
        <dbReference type="ARBA" id="ARBA00022692"/>
    </source>
</evidence>
<keyword evidence="4 6" id="KW-1133">Transmembrane helix</keyword>
<feature type="transmembrane region" description="Helical" evidence="6">
    <location>
        <begin position="208"/>
        <end position="226"/>
    </location>
</feature>
<dbReference type="CDD" id="cd06581">
    <property type="entry name" value="TM_PBP1_LivM_like"/>
    <property type="match status" value="1"/>
</dbReference>